<organism evidence="3 4">
    <name type="scientific">Canariomyces notabilis</name>
    <dbReference type="NCBI Taxonomy" id="2074819"/>
    <lineage>
        <taxon>Eukaryota</taxon>
        <taxon>Fungi</taxon>
        <taxon>Dikarya</taxon>
        <taxon>Ascomycota</taxon>
        <taxon>Pezizomycotina</taxon>
        <taxon>Sordariomycetes</taxon>
        <taxon>Sordariomycetidae</taxon>
        <taxon>Sordariales</taxon>
        <taxon>Chaetomiaceae</taxon>
        <taxon>Canariomyces</taxon>
    </lineage>
</organism>
<feature type="compositionally biased region" description="Polar residues" evidence="2">
    <location>
        <begin position="10"/>
        <end position="28"/>
    </location>
</feature>
<feature type="region of interest" description="Disordered" evidence="2">
    <location>
        <begin position="1"/>
        <end position="28"/>
    </location>
</feature>
<evidence type="ECO:0000256" key="2">
    <source>
        <dbReference type="SAM" id="MobiDB-lite"/>
    </source>
</evidence>
<sequence>MEDQLGDEYSATSRSSCHSSPVGRSQRPGSASLGLFLGWFGLVGDPQAEAAQNGASVEVLQREVRELRSRVRNARNEAKEAWNKVGAEQDVNRKLRQTIEELESERDSLGRSVKELEAQIRQVQALAFEGIGDDSWAAGDDSTARVDLENLHGRLKAWAKKYAIDEMSEVQGLAPDQFQSFIQLLAQVVRNRFDAPNVIENFQSGPMNRKSPAICIQGLLSHHVYVNIVGQPFFVLGETGKALQNVYRAIYRVNGNESHAWRSRTLRLLATPPADMQQGDKPHDYSAFQKAICHQVAEEFFSGPAKHLIQSSHRESKDSDGQCFKDLDSIVQYAGDLSYRLWTRRTVVRVVSLPDLCNMPFRGNSDLMKAHPLHRLYEDEDRCDGWLIGVVAHPAVLADGTSDGKDYNTARVWMKVEVLLAEE</sequence>
<protein>
    <submittedName>
        <fullName evidence="3">Uncharacterized protein</fullName>
    </submittedName>
</protein>
<keyword evidence="4" id="KW-1185">Reference proteome</keyword>
<comment type="caution">
    <text evidence="3">The sequence shown here is derived from an EMBL/GenBank/DDBJ whole genome shotgun (WGS) entry which is preliminary data.</text>
</comment>
<reference evidence="3" key="1">
    <citation type="journal article" date="2023" name="Mol. Phylogenet. Evol.">
        <title>Genome-scale phylogeny and comparative genomics of the fungal order Sordariales.</title>
        <authorList>
            <person name="Hensen N."/>
            <person name="Bonometti L."/>
            <person name="Westerberg I."/>
            <person name="Brannstrom I.O."/>
            <person name="Guillou S."/>
            <person name="Cros-Aarteil S."/>
            <person name="Calhoun S."/>
            <person name="Haridas S."/>
            <person name="Kuo A."/>
            <person name="Mondo S."/>
            <person name="Pangilinan J."/>
            <person name="Riley R."/>
            <person name="LaButti K."/>
            <person name="Andreopoulos B."/>
            <person name="Lipzen A."/>
            <person name="Chen C."/>
            <person name="Yan M."/>
            <person name="Daum C."/>
            <person name="Ng V."/>
            <person name="Clum A."/>
            <person name="Steindorff A."/>
            <person name="Ohm R.A."/>
            <person name="Martin F."/>
            <person name="Silar P."/>
            <person name="Natvig D.O."/>
            <person name="Lalanne C."/>
            <person name="Gautier V."/>
            <person name="Ament-Velasquez S.L."/>
            <person name="Kruys A."/>
            <person name="Hutchinson M.I."/>
            <person name="Powell A.J."/>
            <person name="Barry K."/>
            <person name="Miller A.N."/>
            <person name="Grigoriev I.V."/>
            <person name="Debuchy R."/>
            <person name="Gladieux P."/>
            <person name="Hiltunen Thoren M."/>
            <person name="Johannesson H."/>
        </authorList>
    </citation>
    <scope>NUCLEOTIDE SEQUENCE</scope>
    <source>
        <strain evidence="3">CBS 508.74</strain>
    </source>
</reference>
<dbReference type="Proteomes" id="UP001302812">
    <property type="component" value="Unassembled WGS sequence"/>
</dbReference>
<dbReference type="EMBL" id="MU853366">
    <property type="protein sequence ID" value="KAK4108031.1"/>
    <property type="molecule type" value="Genomic_DNA"/>
</dbReference>
<accession>A0AAN6QIG6</accession>
<dbReference type="GeneID" id="89940321"/>
<name>A0AAN6QIG6_9PEZI</name>
<keyword evidence="1" id="KW-0175">Coiled coil</keyword>
<evidence type="ECO:0000313" key="4">
    <source>
        <dbReference type="Proteomes" id="UP001302812"/>
    </source>
</evidence>
<gene>
    <name evidence="3" type="ORF">N656DRAFT_784559</name>
</gene>
<reference evidence="3" key="2">
    <citation type="submission" date="2023-05" db="EMBL/GenBank/DDBJ databases">
        <authorList>
            <consortium name="Lawrence Berkeley National Laboratory"/>
            <person name="Steindorff A."/>
            <person name="Hensen N."/>
            <person name="Bonometti L."/>
            <person name="Westerberg I."/>
            <person name="Brannstrom I.O."/>
            <person name="Guillou S."/>
            <person name="Cros-Aarteil S."/>
            <person name="Calhoun S."/>
            <person name="Haridas S."/>
            <person name="Kuo A."/>
            <person name="Mondo S."/>
            <person name="Pangilinan J."/>
            <person name="Riley R."/>
            <person name="Labutti K."/>
            <person name="Andreopoulos B."/>
            <person name="Lipzen A."/>
            <person name="Chen C."/>
            <person name="Yanf M."/>
            <person name="Daum C."/>
            <person name="Ng V."/>
            <person name="Clum A."/>
            <person name="Ohm R."/>
            <person name="Martin F."/>
            <person name="Silar P."/>
            <person name="Natvig D."/>
            <person name="Lalanne C."/>
            <person name="Gautier V."/>
            <person name="Ament-Velasquez S.L."/>
            <person name="Kruys A."/>
            <person name="Hutchinson M.I."/>
            <person name="Powell A.J."/>
            <person name="Barry K."/>
            <person name="Miller A.N."/>
            <person name="Grigoriev I.V."/>
            <person name="Debuchy R."/>
            <person name="Gladieux P."/>
            <person name="Thoren M.H."/>
            <person name="Johannesson H."/>
        </authorList>
    </citation>
    <scope>NUCLEOTIDE SEQUENCE</scope>
    <source>
        <strain evidence="3">CBS 508.74</strain>
    </source>
</reference>
<dbReference type="AlphaFoldDB" id="A0AAN6QIG6"/>
<evidence type="ECO:0000313" key="3">
    <source>
        <dbReference type="EMBL" id="KAK4108031.1"/>
    </source>
</evidence>
<dbReference type="RefSeq" id="XP_064665601.1">
    <property type="nucleotide sequence ID" value="XM_064816196.1"/>
</dbReference>
<proteinExistence type="predicted"/>
<evidence type="ECO:0000256" key="1">
    <source>
        <dbReference type="SAM" id="Coils"/>
    </source>
</evidence>
<dbReference type="Gene3D" id="1.10.287.1490">
    <property type="match status" value="1"/>
</dbReference>
<feature type="coiled-coil region" evidence="1">
    <location>
        <begin position="57"/>
        <end position="126"/>
    </location>
</feature>